<evidence type="ECO:0000313" key="2">
    <source>
        <dbReference type="Proteomes" id="UP000295680"/>
    </source>
</evidence>
<accession>A0A4R2JSH5</accession>
<comment type="caution">
    <text evidence="1">The sequence shown here is derived from an EMBL/GenBank/DDBJ whole genome shotgun (WGS) entry which is preliminary data.</text>
</comment>
<name>A0A4R2JSH5_9PSEU</name>
<reference evidence="1 2" key="1">
    <citation type="submission" date="2019-03" db="EMBL/GenBank/DDBJ databases">
        <title>Genomic Encyclopedia of Type Strains, Phase IV (KMG-IV): sequencing the most valuable type-strain genomes for metagenomic binning, comparative biology and taxonomic classification.</title>
        <authorList>
            <person name="Goeker M."/>
        </authorList>
    </citation>
    <scope>NUCLEOTIDE SEQUENCE [LARGE SCALE GENOMIC DNA]</scope>
    <source>
        <strain evidence="1 2">DSM 45934</strain>
    </source>
</reference>
<organism evidence="1 2">
    <name type="scientific">Actinocrispum wychmicini</name>
    <dbReference type="NCBI Taxonomy" id="1213861"/>
    <lineage>
        <taxon>Bacteria</taxon>
        <taxon>Bacillati</taxon>
        <taxon>Actinomycetota</taxon>
        <taxon>Actinomycetes</taxon>
        <taxon>Pseudonocardiales</taxon>
        <taxon>Pseudonocardiaceae</taxon>
        <taxon>Actinocrispum</taxon>
    </lineage>
</organism>
<sequence length="295" mass="31286">MATPFLAGSYITCEEYRAAPTALNTNNLVTTGTATQADQDAELAGIIARASRWVDNTARQPLYATQTVNQQEQARVRGDGFVVLKARQDRVKSIDAFAWGPNFLSLATVAPPIPTGQYFIEENRVLFSLAGSGVQWVGSLSFLAAPRCGDVTVQWSYTAGWVTNRLAAAASLGASSVQVEAATGIHPGLVARLVSGSVQADVQVAASYTPGSTTVPLTAPLTASWGAGTWFGEVPDDGKEATVLATTHYIKERKGSGFTISSKGSNSSTKADQKEIGLELIQAEEIALRYERRSP</sequence>
<protein>
    <submittedName>
        <fullName evidence="1">Uncharacterized protein</fullName>
    </submittedName>
</protein>
<proteinExistence type="predicted"/>
<gene>
    <name evidence="1" type="ORF">EV192_106602</name>
</gene>
<dbReference type="EMBL" id="SLWS01000006">
    <property type="protein sequence ID" value="TCO57125.1"/>
    <property type="molecule type" value="Genomic_DNA"/>
</dbReference>
<dbReference type="AlphaFoldDB" id="A0A4R2JSH5"/>
<dbReference type="Proteomes" id="UP000295680">
    <property type="component" value="Unassembled WGS sequence"/>
</dbReference>
<keyword evidence="2" id="KW-1185">Reference proteome</keyword>
<dbReference type="OrthoDB" id="4162544at2"/>
<evidence type="ECO:0000313" key="1">
    <source>
        <dbReference type="EMBL" id="TCO57125.1"/>
    </source>
</evidence>
<dbReference type="RefSeq" id="WP_132120921.1">
    <property type="nucleotide sequence ID" value="NZ_SLWS01000006.1"/>
</dbReference>